<keyword evidence="1" id="KW-0472">Membrane</keyword>
<dbReference type="AlphaFoldDB" id="A0A821PSG9"/>
<gene>
    <name evidence="2" type="ORF">TOA249_LOCUS23929</name>
</gene>
<evidence type="ECO:0000313" key="3">
    <source>
        <dbReference type="Proteomes" id="UP000663838"/>
    </source>
</evidence>
<organism evidence="2 3">
    <name type="scientific">Rotaria socialis</name>
    <dbReference type="NCBI Taxonomy" id="392032"/>
    <lineage>
        <taxon>Eukaryota</taxon>
        <taxon>Metazoa</taxon>
        <taxon>Spiralia</taxon>
        <taxon>Gnathifera</taxon>
        <taxon>Rotifera</taxon>
        <taxon>Eurotatoria</taxon>
        <taxon>Bdelloidea</taxon>
        <taxon>Philodinida</taxon>
        <taxon>Philodinidae</taxon>
        <taxon>Rotaria</taxon>
    </lineage>
</organism>
<protein>
    <recommendedName>
        <fullName evidence="4">Transmembrane protein</fullName>
    </recommendedName>
</protein>
<evidence type="ECO:0000256" key="1">
    <source>
        <dbReference type="SAM" id="Phobius"/>
    </source>
</evidence>
<name>A0A821PSG9_9BILA</name>
<sequence>MEQTTKINQFKNTLVKERKRRDFVNFFSDIHRPNIEARDSGTLIIGNSDIYSSIPQDTWLKLARNQTNRLVEGATDLVLTPVHWLTHVTNYWPFYIISAIIILSLITYLYCNFQARLGHSMVNKQFDPTLLTRFLQSRQPAQIAITLNKNNYHTSNKYDIHFNSSKAQLMSISGSNNQGSIFNDAQVNITNVFDQPIFLSLYSHSMLIYIVFITFLSIIIMILFLFFYHRYHRQKFYFNSLKKQSDHSCKSSNQANDIQNTLQTYIIYNEPKEHHPNNENKSLDEQDNQNLFTTTEVNTLVDIQSHRLSRDIELNHDTSSSFYQEIVDAMMQVNDNE</sequence>
<keyword evidence="1" id="KW-0812">Transmembrane</keyword>
<accession>A0A821PSG9</accession>
<feature type="transmembrane region" description="Helical" evidence="1">
    <location>
        <begin position="92"/>
        <end position="111"/>
    </location>
</feature>
<comment type="caution">
    <text evidence="2">The sequence shown here is derived from an EMBL/GenBank/DDBJ whole genome shotgun (WGS) entry which is preliminary data.</text>
</comment>
<evidence type="ECO:0000313" key="2">
    <source>
        <dbReference type="EMBL" id="CAF4810232.1"/>
    </source>
</evidence>
<evidence type="ECO:0008006" key="4">
    <source>
        <dbReference type="Google" id="ProtNLM"/>
    </source>
</evidence>
<reference evidence="2" key="1">
    <citation type="submission" date="2021-02" db="EMBL/GenBank/DDBJ databases">
        <authorList>
            <person name="Nowell W R."/>
        </authorList>
    </citation>
    <scope>NUCLEOTIDE SEQUENCE</scope>
</reference>
<feature type="transmembrane region" description="Helical" evidence="1">
    <location>
        <begin position="206"/>
        <end position="228"/>
    </location>
</feature>
<dbReference type="Proteomes" id="UP000663838">
    <property type="component" value="Unassembled WGS sequence"/>
</dbReference>
<dbReference type="EMBL" id="CAJOBS010002368">
    <property type="protein sequence ID" value="CAF4810232.1"/>
    <property type="molecule type" value="Genomic_DNA"/>
</dbReference>
<keyword evidence="1" id="KW-1133">Transmembrane helix</keyword>
<proteinExistence type="predicted"/>